<reference evidence="4 5" key="1">
    <citation type="journal article" date="2016" name="Nat. Commun.">
        <title>Thousands of microbial genomes shed light on interconnected biogeochemical processes in an aquifer system.</title>
        <authorList>
            <person name="Anantharaman K."/>
            <person name="Brown C.T."/>
            <person name="Hug L.A."/>
            <person name="Sharon I."/>
            <person name="Castelle C.J."/>
            <person name="Probst A.J."/>
            <person name="Thomas B.C."/>
            <person name="Singh A."/>
            <person name="Wilkins M.J."/>
            <person name="Karaoz U."/>
            <person name="Brodie E.L."/>
            <person name="Williams K.H."/>
            <person name="Hubbard S.S."/>
            <person name="Banfield J.F."/>
        </authorList>
    </citation>
    <scope>NUCLEOTIDE SEQUENCE [LARGE SCALE GENOMIC DNA]</scope>
</reference>
<organism evidence="4 5">
    <name type="scientific">Candidatus Yonathbacteria bacterium RIFCSPLOWO2_01_FULL_47_33b</name>
    <dbReference type="NCBI Taxonomy" id="1802727"/>
    <lineage>
        <taxon>Bacteria</taxon>
        <taxon>Candidatus Yonathiibacteriota</taxon>
    </lineage>
</organism>
<evidence type="ECO:0000256" key="2">
    <source>
        <dbReference type="SAM" id="Phobius"/>
    </source>
</evidence>
<evidence type="ECO:0008006" key="6">
    <source>
        <dbReference type="Google" id="ProtNLM"/>
    </source>
</evidence>
<accession>A0A1G2SHH3</accession>
<feature type="transmembrane region" description="Helical" evidence="2">
    <location>
        <begin position="379"/>
        <end position="398"/>
    </location>
</feature>
<evidence type="ECO:0000256" key="3">
    <source>
        <dbReference type="SAM" id="SignalP"/>
    </source>
</evidence>
<feature type="transmembrane region" description="Helical" evidence="2">
    <location>
        <begin position="280"/>
        <end position="299"/>
    </location>
</feature>
<feature type="region of interest" description="Disordered" evidence="1">
    <location>
        <begin position="549"/>
        <end position="582"/>
    </location>
</feature>
<evidence type="ECO:0000313" key="5">
    <source>
        <dbReference type="Proteomes" id="UP000177987"/>
    </source>
</evidence>
<feature type="transmembrane region" description="Helical" evidence="2">
    <location>
        <begin position="187"/>
        <end position="206"/>
    </location>
</feature>
<dbReference type="STRING" id="1802727.A2937_00365"/>
<feature type="compositionally biased region" description="Polar residues" evidence="1">
    <location>
        <begin position="648"/>
        <end position="659"/>
    </location>
</feature>
<feature type="transmembrane region" description="Helical" evidence="2">
    <location>
        <begin position="240"/>
        <end position="260"/>
    </location>
</feature>
<keyword evidence="3" id="KW-0732">Signal</keyword>
<feature type="transmembrane region" description="Helical" evidence="2">
    <location>
        <begin position="305"/>
        <end position="328"/>
    </location>
</feature>
<comment type="caution">
    <text evidence="4">The sequence shown here is derived from an EMBL/GenBank/DDBJ whole genome shotgun (WGS) entry which is preliminary data.</text>
</comment>
<dbReference type="AlphaFoldDB" id="A0A1G2SHH3"/>
<evidence type="ECO:0000256" key="1">
    <source>
        <dbReference type="SAM" id="MobiDB-lite"/>
    </source>
</evidence>
<feature type="region of interest" description="Disordered" evidence="1">
    <location>
        <begin position="645"/>
        <end position="706"/>
    </location>
</feature>
<feature type="compositionally biased region" description="Basic and acidic residues" evidence="1">
    <location>
        <begin position="660"/>
        <end position="706"/>
    </location>
</feature>
<gene>
    <name evidence="4" type="ORF">A2937_00365</name>
</gene>
<dbReference type="Proteomes" id="UP000177987">
    <property type="component" value="Unassembled WGS sequence"/>
</dbReference>
<keyword evidence="2" id="KW-0812">Transmembrane</keyword>
<feature type="chain" id="PRO_5009584425" description="TrbL/VirB6 plasmid conjugal transfer protein" evidence="3">
    <location>
        <begin position="28"/>
        <end position="706"/>
    </location>
</feature>
<sequence length="706" mass="75324">MSTTLSKSIAILLGVVFFAAGTLFASAAPGDPAAQQPVTAQQAGAYKYTYTGSNGSPITLPEPTLAGCEAAVANRISAGFTITQQCTFVAGASAPTTASNLSPAAIAAAVDPNLVGINCNITDGWIGEGKFADCIPVVVYYLIYKPASYLLIGSGYIFDKTIALSIDKTYVSDPAFINDSWKIIRDFSNMLFIFILLYTGIMTMFGSKDWKRTVIQVVIIALLINFSLFFTKVVIDAGNILATGVYSSINTGTSFSASLASKFQPQVFLDTAGQVGATNATIVFIIAAIVSVFAAYVFFKAALLFIGRLLAFWFLMIVSPFAFISTAFPKGNKFQEWFSLLLNQAFVAPVFLFMLYIIMQVLTAGNGILSSIAQPSGSSWFNSLIAPILIAVLIIVALQKSLKFAESMAGDFGQLGAKIGGAVLGVAGGAVLGGAAVAGRATVGRAAQRLEESGKLRQMATSDSKFARFAGRNLMGVTDKVRQGTFDARGMSTVQKAAGAAGVASIGKPWASAKGGFEGEQKRQGEADEKFAKRLEMTADEIELKHGLAAKEKEANQQEAREKELKGRAEETKKKLAEAEKTGDAATISLAKATSEKAEAELAEANEITKNVKNVLAETKAAIKKENSRRAGKFAEHVEGRNFIPSMGTYSRKQAQQTADKIRKGESKDEKAQKDWEKKMKKMFEGATKGEEKPEEGAKKAEEPAH</sequence>
<feature type="signal peptide" evidence="3">
    <location>
        <begin position="1"/>
        <end position="27"/>
    </location>
</feature>
<feature type="transmembrane region" description="Helical" evidence="2">
    <location>
        <begin position="340"/>
        <end position="359"/>
    </location>
</feature>
<feature type="transmembrane region" description="Helical" evidence="2">
    <location>
        <begin position="213"/>
        <end position="234"/>
    </location>
</feature>
<evidence type="ECO:0000313" key="4">
    <source>
        <dbReference type="EMBL" id="OHA84238.1"/>
    </source>
</evidence>
<keyword evidence="2" id="KW-0472">Membrane</keyword>
<dbReference type="EMBL" id="MHUW01000004">
    <property type="protein sequence ID" value="OHA84238.1"/>
    <property type="molecule type" value="Genomic_DNA"/>
</dbReference>
<keyword evidence="2" id="KW-1133">Transmembrane helix</keyword>
<proteinExistence type="predicted"/>
<feature type="transmembrane region" description="Helical" evidence="2">
    <location>
        <begin position="419"/>
        <end position="439"/>
    </location>
</feature>
<name>A0A1G2SHH3_9BACT</name>
<protein>
    <recommendedName>
        <fullName evidence="6">TrbL/VirB6 plasmid conjugal transfer protein</fullName>
    </recommendedName>
</protein>